<dbReference type="Gene3D" id="3.40.50.300">
    <property type="entry name" value="P-loop containing nucleotide triphosphate hydrolases"/>
    <property type="match status" value="1"/>
</dbReference>
<dbReference type="InterPro" id="IPR027417">
    <property type="entry name" value="P-loop_NTPase"/>
</dbReference>
<dbReference type="PANTHER" id="PTHR11669:SF20">
    <property type="entry name" value="REPLICATION FACTOR C SUBUNIT 4"/>
    <property type="match status" value="1"/>
</dbReference>
<dbReference type="EMBL" id="MN740217">
    <property type="protein sequence ID" value="QHT94170.1"/>
    <property type="molecule type" value="Genomic_DNA"/>
</dbReference>
<dbReference type="GO" id="GO:0006261">
    <property type="term" value="P:DNA-templated DNA replication"/>
    <property type="evidence" value="ECO:0007669"/>
    <property type="project" value="TreeGrafter"/>
</dbReference>
<organism evidence="4">
    <name type="scientific">viral metagenome</name>
    <dbReference type="NCBI Taxonomy" id="1070528"/>
    <lineage>
        <taxon>unclassified sequences</taxon>
        <taxon>metagenomes</taxon>
        <taxon>organismal metagenomes</taxon>
    </lineage>
</organism>
<proteinExistence type="predicted"/>
<evidence type="ECO:0000256" key="2">
    <source>
        <dbReference type="ARBA" id="ARBA00022741"/>
    </source>
</evidence>
<evidence type="ECO:0008006" key="5">
    <source>
        <dbReference type="Google" id="ProtNLM"/>
    </source>
</evidence>
<keyword evidence="2" id="KW-0547">Nucleotide-binding</keyword>
<dbReference type="Pfam" id="PF13177">
    <property type="entry name" value="DNA_pol3_delta2"/>
    <property type="match status" value="1"/>
</dbReference>
<dbReference type="InterPro" id="IPR050238">
    <property type="entry name" value="DNA_Rep/Repair_Clamp_Loader"/>
</dbReference>
<dbReference type="SUPFAM" id="SSF52540">
    <property type="entry name" value="P-loop containing nucleoside triphosphate hydrolases"/>
    <property type="match status" value="1"/>
</dbReference>
<keyword evidence="3" id="KW-0067">ATP-binding</keyword>
<dbReference type="GO" id="GO:0006281">
    <property type="term" value="P:DNA repair"/>
    <property type="evidence" value="ECO:0007669"/>
    <property type="project" value="TreeGrafter"/>
</dbReference>
<evidence type="ECO:0000256" key="3">
    <source>
        <dbReference type="ARBA" id="ARBA00022840"/>
    </source>
</evidence>
<dbReference type="AlphaFoldDB" id="A0A6C0INK9"/>
<dbReference type="GO" id="GO:0005524">
    <property type="term" value="F:ATP binding"/>
    <property type="evidence" value="ECO:0007669"/>
    <property type="project" value="UniProtKB-KW"/>
</dbReference>
<evidence type="ECO:0000256" key="1">
    <source>
        <dbReference type="ARBA" id="ARBA00022705"/>
    </source>
</evidence>
<name>A0A6C0INK9_9ZZZZ</name>
<dbReference type="GO" id="GO:0005663">
    <property type="term" value="C:DNA replication factor C complex"/>
    <property type="evidence" value="ECO:0007669"/>
    <property type="project" value="TreeGrafter"/>
</dbReference>
<protein>
    <recommendedName>
        <fullName evidence="5">AAA+ ATPase domain-containing protein</fullName>
    </recommendedName>
</protein>
<accession>A0A6C0INK9</accession>
<sequence length="269" mass="31829">MELLPFHEKIYNKLDEFITKNTIPHIIFHGKTGSGKRTIVNEFINKIYKEDKQKIKTNVLTVNCAQGKGIKFIREELKFFAKTNIQTNNGRFFKTILLLNAGNLTMDAQSALRRCIELFSYNTRFFIVIEDKNKLLNPILSRFCEIHVPEYVNRENQVVNLHRHFINEEHKIEPPIEFNKIIKDGLMMEKTHHNLIGLVEYFYNIGISCLELIEYIKTDPSVEEELRVKTSICFDTIRSEFRNEKLLMFYILDYLYIRSNKDLKSILVL</sequence>
<dbReference type="GO" id="GO:0003689">
    <property type="term" value="F:DNA clamp loader activity"/>
    <property type="evidence" value="ECO:0007669"/>
    <property type="project" value="TreeGrafter"/>
</dbReference>
<evidence type="ECO:0000313" key="4">
    <source>
        <dbReference type="EMBL" id="QHT94170.1"/>
    </source>
</evidence>
<dbReference type="PANTHER" id="PTHR11669">
    <property type="entry name" value="REPLICATION FACTOR C / DNA POLYMERASE III GAMMA-TAU SUBUNIT"/>
    <property type="match status" value="1"/>
</dbReference>
<keyword evidence="1" id="KW-0235">DNA replication</keyword>
<reference evidence="4" key="1">
    <citation type="journal article" date="2020" name="Nature">
        <title>Giant virus diversity and host interactions through global metagenomics.</title>
        <authorList>
            <person name="Schulz F."/>
            <person name="Roux S."/>
            <person name="Paez-Espino D."/>
            <person name="Jungbluth S."/>
            <person name="Walsh D.A."/>
            <person name="Denef V.J."/>
            <person name="McMahon K.D."/>
            <person name="Konstantinidis K.T."/>
            <person name="Eloe-Fadrosh E.A."/>
            <person name="Kyrpides N.C."/>
            <person name="Woyke T."/>
        </authorList>
    </citation>
    <scope>NUCLEOTIDE SEQUENCE</scope>
    <source>
        <strain evidence="4">GVMAG-M-3300024258-28</strain>
    </source>
</reference>